<protein>
    <submittedName>
        <fullName evidence="1">Uncharacterized protein</fullName>
    </submittedName>
</protein>
<evidence type="ECO:0000313" key="2">
    <source>
        <dbReference type="Proteomes" id="UP000278085"/>
    </source>
</evidence>
<name>A0A430HR95_9BURK</name>
<reference evidence="1 2" key="1">
    <citation type="submission" date="2018-12" db="EMBL/GenBank/DDBJ databases">
        <authorList>
            <person name="Yang E."/>
        </authorList>
    </citation>
    <scope>NUCLEOTIDE SEQUENCE [LARGE SCALE GENOMIC DNA]</scope>
    <source>
        <strain evidence="1 2">SOD</strain>
    </source>
</reference>
<gene>
    <name evidence="1" type="ORF">EJB06_07635</name>
</gene>
<dbReference type="RefSeq" id="WP_126073403.1">
    <property type="nucleotide sequence ID" value="NZ_CP051166.1"/>
</dbReference>
<comment type="caution">
    <text evidence="1">The sequence shown here is derived from an EMBL/GenBank/DDBJ whole genome shotgun (WGS) entry which is preliminary data.</text>
</comment>
<dbReference type="Proteomes" id="UP000278085">
    <property type="component" value="Unassembled WGS sequence"/>
</dbReference>
<proteinExistence type="predicted"/>
<organism evidence="1 2">
    <name type="scientific">Massilia atriviolacea</name>
    <dbReference type="NCBI Taxonomy" id="2495579"/>
    <lineage>
        <taxon>Bacteria</taxon>
        <taxon>Pseudomonadati</taxon>
        <taxon>Pseudomonadota</taxon>
        <taxon>Betaproteobacteria</taxon>
        <taxon>Burkholderiales</taxon>
        <taxon>Oxalobacteraceae</taxon>
        <taxon>Telluria group</taxon>
        <taxon>Massilia</taxon>
    </lineage>
</organism>
<evidence type="ECO:0000313" key="1">
    <source>
        <dbReference type="EMBL" id="RSZ60042.1"/>
    </source>
</evidence>
<sequence length="523" mass="57211">MPIFKVPDAGAAGVIKDISPHKLPPQAWTDASNMRFLDGSVRQFYGHGPVYGTPAVTPLHVVPVNVGATRYWLYAGEAKIYAVTAVSGTDVHTNITRQTGGVDVNYAGAPNAWTSTVLSGIPILNAGNLVDPPQRWDLNVANRCVKLDNWPDNTTCKSLRAYSNYLVALHVSRGGNTFPYMVKWSHPADPGGIPISWDKDDGTKDAGEYDLAEGGDQIIDGLQLRDSFMIYKEQSVWRMDKIGGDFVFRFSKVLGLSGAMNRNCIVEIDGLHFVLTGSDVVIHDGQSPAQVLDKAARRALFQDMDVSSADRAFVFKNPFLNEVFVCYPSIGNTIPNKALVWNYKDRTVSYRTIPSLHHANYGPVDSTLSGSWAADQDSWDSDLTAWNGPDFTPNTARVLMAAAGPNLFLLDSSATFNGALASSYLERRALSFGDDERVKTINGVRARITGNPGETVIVKIGGHQTDPFADPEWTATMQHVIGQTIACDGFASFRYPAIRFESGTAVQWRLDSYDFSIIDGGKW</sequence>
<dbReference type="EMBL" id="RXLQ01000003">
    <property type="protein sequence ID" value="RSZ60042.1"/>
    <property type="molecule type" value="Genomic_DNA"/>
</dbReference>
<keyword evidence="2" id="KW-1185">Reference proteome</keyword>
<accession>A0A430HR95</accession>
<dbReference type="OrthoDB" id="8735039at2"/>
<dbReference type="AlphaFoldDB" id="A0A430HR95"/>